<name>A0A4S8LYI3_DENBC</name>
<keyword evidence="3" id="KW-1185">Reference proteome</keyword>
<sequence length="293" mass="33665">MSSCSHATQSVMLEMSWHCSVEEFYTPIFIESSPFTFFLSPPPGEQSKLNRCSLVYFTRPGNPIVLRALKDKSSLINKAVQSSNNTINDPEETTEQWFMCRIKNQRVKNITLKYSLFTKIDWYNQSRTCVQIGQPLCRNNDQKQITPSPAQSTPSFRYTSVYNQIRSSAPPSNSTSSARPSSNQENTHVGSKCAHVGSNDQRKQPYTHKSVTAYAHLYLLRRMRVYLLQRVFDSINICYCFTVKWCVFFPNHYPLPSNQPEEQDLLLRSKAKVELRARGQVPPALIEALWTVF</sequence>
<organism evidence="2 3">
    <name type="scientific">Dendrothele bispora (strain CBS 962.96)</name>
    <dbReference type="NCBI Taxonomy" id="1314807"/>
    <lineage>
        <taxon>Eukaryota</taxon>
        <taxon>Fungi</taxon>
        <taxon>Dikarya</taxon>
        <taxon>Basidiomycota</taxon>
        <taxon>Agaricomycotina</taxon>
        <taxon>Agaricomycetes</taxon>
        <taxon>Agaricomycetidae</taxon>
        <taxon>Agaricales</taxon>
        <taxon>Agaricales incertae sedis</taxon>
        <taxon>Dendrothele</taxon>
    </lineage>
</organism>
<feature type="compositionally biased region" description="Low complexity" evidence="1">
    <location>
        <begin position="167"/>
        <end position="183"/>
    </location>
</feature>
<proteinExistence type="predicted"/>
<evidence type="ECO:0000313" key="2">
    <source>
        <dbReference type="EMBL" id="THU94792.1"/>
    </source>
</evidence>
<gene>
    <name evidence="2" type="ORF">K435DRAFT_798632</name>
</gene>
<feature type="region of interest" description="Disordered" evidence="1">
    <location>
        <begin position="167"/>
        <end position="205"/>
    </location>
</feature>
<evidence type="ECO:0000256" key="1">
    <source>
        <dbReference type="SAM" id="MobiDB-lite"/>
    </source>
</evidence>
<dbReference type="EMBL" id="ML179215">
    <property type="protein sequence ID" value="THU94792.1"/>
    <property type="molecule type" value="Genomic_DNA"/>
</dbReference>
<dbReference type="Proteomes" id="UP000297245">
    <property type="component" value="Unassembled WGS sequence"/>
</dbReference>
<reference evidence="2 3" key="1">
    <citation type="journal article" date="2019" name="Nat. Ecol. Evol.">
        <title>Megaphylogeny resolves global patterns of mushroom evolution.</title>
        <authorList>
            <person name="Varga T."/>
            <person name="Krizsan K."/>
            <person name="Foldi C."/>
            <person name="Dima B."/>
            <person name="Sanchez-Garcia M."/>
            <person name="Sanchez-Ramirez S."/>
            <person name="Szollosi G.J."/>
            <person name="Szarkandi J.G."/>
            <person name="Papp V."/>
            <person name="Albert L."/>
            <person name="Andreopoulos W."/>
            <person name="Angelini C."/>
            <person name="Antonin V."/>
            <person name="Barry K.W."/>
            <person name="Bougher N.L."/>
            <person name="Buchanan P."/>
            <person name="Buyck B."/>
            <person name="Bense V."/>
            <person name="Catcheside P."/>
            <person name="Chovatia M."/>
            <person name="Cooper J."/>
            <person name="Damon W."/>
            <person name="Desjardin D."/>
            <person name="Finy P."/>
            <person name="Geml J."/>
            <person name="Haridas S."/>
            <person name="Hughes K."/>
            <person name="Justo A."/>
            <person name="Karasinski D."/>
            <person name="Kautmanova I."/>
            <person name="Kiss B."/>
            <person name="Kocsube S."/>
            <person name="Kotiranta H."/>
            <person name="LaButti K.M."/>
            <person name="Lechner B.E."/>
            <person name="Liimatainen K."/>
            <person name="Lipzen A."/>
            <person name="Lukacs Z."/>
            <person name="Mihaltcheva S."/>
            <person name="Morgado L.N."/>
            <person name="Niskanen T."/>
            <person name="Noordeloos M.E."/>
            <person name="Ohm R.A."/>
            <person name="Ortiz-Santana B."/>
            <person name="Ovrebo C."/>
            <person name="Racz N."/>
            <person name="Riley R."/>
            <person name="Savchenko A."/>
            <person name="Shiryaev A."/>
            <person name="Soop K."/>
            <person name="Spirin V."/>
            <person name="Szebenyi C."/>
            <person name="Tomsovsky M."/>
            <person name="Tulloss R.E."/>
            <person name="Uehling J."/>
            <person name="Grigoriev I.V."/>
            <person name="Vagvolgyi C."/>
            <person name="Papp T."/>
            <person name="Martin F.M."/>
            <person name="Miettinen O."/>
            <person name="Hibbett D.S."/>
            <person name="Nagy L.G."/>
        </authorList>
    </citation>
    <scope>NUCLEOTIDE SEQUENCE [LARGE SCALE GENOMIC DNA]</scope>
    <source>
        <strain evidence="2 3">CBS 962.96</strain>
    </source>
</reference>
<dbReference type="AlphaFoldDB" id="A0A4S8LYI3"/>
<accession>A0A4S8LYI3</accession>
<protein>
    <submittedName>
        <fullName evidence="2">Uncharacterized protein</fullName>
    </submittedName>
</protein>
<evidence type="ECO:0000313" key="3">
    <source>
        <dbReference type="Proteomes" id="UP000297245"/>
    </source>
</evidence>